<name>A0A2H9U9J9_9GAMM</name>
<reference evidence="1 2" key="1">
    <citation type="submission" date="2017-11" db="EMBL/GenBank/DDBJ databases">
        <title>Draft genome sequence of environmental isolate Aeromonas cavernicola sp. nov. MDC 2508.</title>
        <authorList>
            <person name="Colston S.M."/>
            <person name="Navarro A."/>
            <person name="Martinez-Murcia A.J."/>
            <person name="Graf J."/>
        </authorList>
    </citation>
    <scope>NUCLEOTIDE SEQUENCE [LARGE SCALE GENOMIC DNA]</scope>
    <source>
        <strain evidence="1 2">MDC 2508</strain>
    </source>
</reference>
<dbReference type="Proteomes" id="UP000235861">
    <property type="component" value="Unassembled WGS sequence"/>
</dbReference>
<evidence type="ECO:0000313" key="2">
    <source>
        <dbReference type="Proteomes" id="UP000235861"/>
    </source>
</evidence>
<protein>
    <submittedName>
        <fullName evidence="1">L-asparaginase</fullName>
    </submittedName>
</protein>
<dbReference type="EMBL" id="PGGC01000005">
    <property type="protein sequence ID" value="PJG60687.1"/>
    <property type="molecule type" value="Genomic_DNA"/>
</dbReference>
<evidence type="ECO:0000313" key="1">
    <source>
        <dbReference type="EMBL" id="PJG60687.1"/>
    </source>
</evidence>
<sequence>MRAVSLAFWASGSARNPHVLYVRSGFCSLKNNGRAASQAGDA</sequence>
<gene>
    <name evidence="1" type="ORF">CUC53_00730</name>
</gene>
<comment type="caution">
    <text evidence="1">The sequence shown here is derived from an EMBL/GenBank/DDBJ whole genome shotgun (WGS) entry which is preliminary data.</text>
</comment>
<dbReference type="AlphaFoldDB" id="A0A2H9U9J9"/>
<accession>A0A2H9U9J9</accession>
<keyword evidence="2" id="KW-1185">Reference proteome</keyword>
<organism evidence="1 2">
    <name type="scientific">Aeromonas cavernicola</name>
    <dbReference type="NCBI Taxonomy" id="1006623"/>
    <lineage>
        <taxon>Bacteria</taxon>
        <taxon>Pseudomonadati</taxon>
        <taxon>Pseudomonadota</taxon>
        <taxon>Gammaproteobacteria</taxon>
        <taxon>Aeromonadales</taxon>
        <taxon>Aeromonadaceae</taxon>
        <taxon>Aeromonas</taxon>
    </lineage>
</organism>
<proteinExistence type="predicted"/>